<organism evidence="1 2">
    <name type="scientific">Rubritalea profundi</name>
    <dbReference type="NCBI Taxonomy" id="1658618"/>
    <lineage>
        <taxon>Bacteria</taxon>
        <taxon>Pseudomonadati</taxon>
        <taxon>Verrucomicrobiota</taxon>
        <taxon>Verrucomicrobiia</taxon>
        <taxon>Verrucomicrobiales</taxon>
        <taxon>Rubritaleaceae</taxon>
        <taxon>Rubritalea</taxon>
    </lineage>
</organism>
<name>A0A2S7TZJ2_9BACT</name>
<gene>
    <name evidence="1" type="ORF">BSZ32_02955</name>
</gene>
<dbReference type="AlphaFoldDB" id="A0A2S7TZJ2"/>
<evidence type="ECO:0000313" key="1">
    <source>
        <dbReference type="EMBL" id="PQJ27554.1"/>
    </source>
</evidence>
<proteinExistence type="predicted"/>
<dbReference type="OrthoDB" id="192012at2"/>
<keyword evidence="2" id="KW-1185">Reference proteome</keyword>
<comment type="caution">
    <text evidence="1">The sequence shown here is derived from an EMBL/GenBank/DDBJ whole genome shotgun (WGS) entry which is preliminary data.</text>
</comment>
<protein>
    <submittedName>
        <fullName evidence="1">Uncharacterized protein</fullName>
    </submittedName>
</protein>
<accession>A0A2S7TZJ2</accession>
<dbReference type="RefSeq" id="WP_105042044.1">
    <property type="nucleotide sequence ID" value="NZ_MQWA01000001.1"/>
</dbReference>
<sequence>MDKTQAKFLLSSFRPDGADAHLPEFADALKLAAENRELGEWLAHERATDAAFAQALNYLPIPDGLRDEILAVLAYDGNSEAVDADLDGLFTGGMTSIAPPEGLRDQILAAMQMEQGAANLENSKVTEIKVWRWLSVTAVAAAVAVGALVTMNQPGLIQSNQGVLASDHTAIPSPMIGHSSVQRVAVHSAVHQMAVKLKSPSQIKLNTDLDCANAAMQFLDTKDHPVPSQLPVGLAEAKLVGACDMYLDSGQPISLLCFEKEGMGMVHLIVVDSASLSDADGLSSMKSISLKSCYGCDVTQFNVAHWREGEKTYMILTKAKKKDMMKLF</sequence>
<reference evidence="1 2" key="1">
    <citation type="submission" date="2016-12" db="EMBL/GenBank/DDBJ databases">
        <title>Study of bacterial adaptation to deep sea.</title>
        <authorList>
            <person name="Song J."/>
            <person name="Yoshizawa S."/>
            <person name="Kogure K."/>
        </authorList>
    </citation>
    <scope>NUCLEOTIDE SEQUENCE [LARGE SCALE GENOMIC DNA]</scope>
    <source>
        <strain evidence="1 2">SAORIC-165</strain>
    </source>
</reference>
<evidence type="ECO:0000313" key="2">
    <source>
        <dbReference type="Proteomes" id="UP000239907"/>
    </source>
</evidence>
<dbReference type="EMBL" id="MQWA01000001">
    <property type="protein sequence ID" value="PQJ27554.1"/>
    <property type="molecule type" value="Genomic_DNA"/>
</dbReference>
<dbReference type="Proteomes" id="UP000239907">
    <property type="component" value="Unassembled WGS sequence"/>
</dbReference>